<feature type="domain" description="RRM" evidence="12">
    <location>
        <begin position="4"/>
        <end position="92"/>
    </location>
</feature>
<dbReference type="InterPro" id="IPR000504">
    <property type="entry name" value="RRM_dom"/>
</dbReference>
<evidence type="ECO:0000256" key="3">
    <source>
        <dbReference type="ARBA" id="ARBA00008557"/>
    </source>
</evidence>
<evidence type="ECO:0000313" key="14">
    <source>
        <dbReference type="EMBL" id="KYR00354.1"/>
    </source>
</evidence>
<dbReference type="GO" id="GO:0003723">
    <property type="term" value="F:RNA binding"/>
    <property type="evidence" value="ECO:0007669"/>
    <property type="project" value="UniProtKB-UniRule"/>
</dbReference>
<dbReference type="Pfam" id="PF00658">
    <property type="entry name" value="MLLE"/>
    <property type="match status" value="1"/>
</dbReference>
<keyword evidence="4 10" id="KW-0963">Cytoplasm</keyword>
<comment type="function">
    <text evidence="10">Binds the poly(A) tail of mRNA.</text>
</comment>
<dbReference type="InParanoid" id="A0A152A2C5"/>
<evidence type="ECO:0000256" key="1">
    <source>
        <dbReference type="ARBA" id="ARBA00004123"/>
    </source>
</evidence>
<dbReference type="SUPFAM" id="SSF63570">
    <property type="entry name" value="PABC (PABP) domain"/>
    <property type="match status" value="1"/>
</dbReference>
<dbReference type="Pfam" id="PF00076">
    <property type="entry name" value="RRM_1"/>
    <property type="match status" value="4"/>
</dbReference>
<dbReference type="PROSITE" id="PS51309">
    <property type="entry name" value="PABC"/>
    <property type="match status" value="1"/>
</dbReference>
<keyword evidence="5" id="KW-0507">mRNA processing</keyword>
<evidence type="ECO:0000256" key="11">
    <source>
        <dbReference type="SAM" id="MobiDB-lite"/>
    </source>
</evidence>
<evidence type="ECO:0000259" key="12">
    <source>
        <dbReference type="PROSITE" id="PS50102"/>
    </source>
</evidence>
<dbReference type="InterPro" id="IPR003954">
    <property type="entry name" value="RRM_euk-type"/>
</dbReference>
<comment type="similarity">
    <text evidence="3 10">Belongs to the polyadenylate-binding protein type-1 family.</text>
</comment>
<keyword evidence="6" id="KW-0677">Repeat</keyword>
<evidence type="ECO:0000256" key="10">
    <source>
        <dbReference type="RuleBase" id="RU362004"/>
    </source>
</evidence>
<dbReference type="PANTHER" id="PTHR24012">
    <property type="entry name" value="RNA BINDING PROTEIN"/>
    <property type="match status" value="1"/>
</dbReference>
<organism evidence="14 15">
    <name type="scientific">Tieghemostelium lacteum</name>
    <name type="common">Slime mold</name>
    <name type="synonym">Dictyostelium lacteum</name>
    <dbReference type="NCBI Taxonomy" id="361077"/>
    <lineage>
        <taxon>Eukaryota</taxon>
        <taxon>Amoebozoa</taxon>
        <taxon>Evosea</taxon>
        <taxon>Eumycetozoa</taxon>
        <taxon>Dictyostelia</taxon>
        <taxon>Dictyosteliales</taxon>
        <taxon>Raperosteliaceae</taxon>
        <taxon>Tieghemostelium</taxon>
    </lineage>
</organism>
<feature type="region of interest" description="Disordered" evidence="11">
    <location>
        <begin position="435"/>
        <end position="498"/>
    </location>
</feature>
<keyword evidence="15" id="KW-1185">Reference proteome</keyword>
<name>A0A152A2C5_TIELA</name>
<dbReference type="InterPro" id="IPR035979">
    <property type="entry name" value="RBD_domain_sf"/>
</dbReference>
<evidence type="ECO:0000313" key="15">
    <source>
        <dbReference type="Proteomes" id="UP000076078"/>
    </source>
</evidence>
<dbReference type="Gene3D" id="1.10.1900.10">
    <property type="entry name" value="c-terminal domain of poly(a) binding protein"/>
    <property type="match status" value="1"/>
</dbReference>
<gene>
    <name evidence="14" type="ORF">DLAC_03100</name>
</gene>
<feature type="domain" description="RRM" evidence="12">
    <location>
        <begin position="192"/>
        <end position="269"/>
    </location>
</feature>
<dbReference type="InterPro" id="IPR045305">
    <property type="entry name" value="RRM2_I_PABPs"/>
</dbReference>
<dbReference type="CDD" id="cd12381">
    <property type="entry name" value="RRM4_I_PABPs"/>
    <property type="match status" value="1"/>
</dbReference>
<dbReference type="GO" id="GO:0005737">
    <property type="term" value="C:cytoplasm"/>
    <property type="evidence" value="ECO:0007669"/>
    <property type="project" value="UniProtKB-SubCell"/>
</dbReference>
<dbReference type="Proteomes" id="UP000076078">
    <property type="component" value="Unassembled WGS sequence"/>
</dbReference>
<evidence type="ECO:0000256" key="5">
    <source>
        <dbReference type="ARBA" id="ARBA00022664"/>
    </source>
</evidence>
<evidence type="ECO:0000259" key="13">
    <source>
        <dbReference type="PROSITE" id="PS51309"/>
    </source>
</evidence>
<evidence type="ECO:0000256" key="4">
    <source>
        <dbReference type="ARBA" id="ARBA00022490"/>
    </source>
</evidence>
<evidence type="ECO:0000256" key="7">
    <source>
        <dbReference type="ARBA" id="ARBA00022884"/>
    </source>
</evidence>
<feature type="domain" description="PABC" evidence="13">
    <location>
        <begin position="497"/>
        <end position="573"/>
    </location>
</feature>
<feature type="domain" description="RRM" evidence="12">
    <location>
        <begin position="102"/>
        <end position="179"/>
    </location>
</feature>
<dbReference type="SMART" id="SM00360">
    <property type="entry name" value="RRM"/>
    <property type="match status" value="4"/>
</dbReference>
<evidence type="ECO:0000256" key="6">
    <source>
        <dbReference type="ARBA" id="ARBA00022737"/>
    </source>
</evidence>
<dbReference type="FunCoup" id="A0A152A2C5">
    <property type="interactions" value="769"/>
</dbReference>
<dbReference type="InterPro" id="IPR012677">
    <property type="entry name" value="Nucleotide-bd_a/b_plait_sf"/>
</dbReference>
<keyword evidence="8" id="KW-0539">Nucleus</keyword>
<dbReference type="GO" id="GO:0005634">
    <property type="term" value="C:nucleus"/>
    <property type="evidence" value="ECO:0007669"/>
    <property type="project" value="UniProtKB-SubCell"/>
</dbReference>
<dbReference type="InterPro" id="IPR002004">
    <property type="entry name" value="PABP_HYD_C"/>
</dbReference>
<dbReference type="SMART" id="SM00361">
    <property type="entry name" value="RRM_1"/>
    <property type="match status" value="3"/>
</dbReference>
<feature type="compositionally biased region" description="Low complexity" evidence="11">
    <location>
        <begin position="441"/>
        <end position="496"/>
    </location>
</feature>
<dbReference type="FunFam" id="3.30.70.330:FF:000651">
    <property type="entry name" value="Poly(A) binding protein cytoplasmic 1 like"/>
    <property type="match status" value="1"/>
</dbReference>
<dbReference type="EMBL" id="LODT01000015">
    <property type="protein sequence ID" value="KYR00354.1"/>
    <property type="molecule type" value="Genomic_DNA"/>
</dbReference>
<comment type="caution">
    <text evidence="14">The sequence shown here is derived from an EMBL/GenBank/DDBJ whole genome shotgun (WGS) entry which is preliminary data.</text>
</comment>
<dbReference type="CDD" id="cd12379">
    <property type="entry name" value="RRM2_I_PABPs"/>
    <property type="match status" value="1"/>
</dbReference>
<dbReference type="CDD" id="cd12380">
    <property type="entry name" value="RRM3_I_PABPs"/>
    <property type="match status" value="1"/>
</dbReference>
<comment type="subcellular location">
    <subcellularLocation>
        <location evidence="2 10">Cytoplasm</location>
    </subcellularLocation>
    <subcellularLocation>
        <location evidence="1">Nucleus</location>
    </subcellularLocation>
</comment>
<dbReference type="SMART" id="SM00517">
    <property type="entry name" value="PolyA"/>
    <property type="match status" value="1"/>
</dbReference>
<accession>A0A152A2C5</accession>
<dbReference type="AlphaFoldDB" id="A0A152A2C5"/>
<evidence type="ECO:0000256" key="9">
    <source>
        <dbReference type="PROSITE-ProRule" id="PRU00176"/>
    </source>
</evidence>
<dbReference type="SUPFAM" id="SSF54928">
    <property type="entry name" value="RNA-binding domain, RBD"/>
    <property type="match status" value="2"/>
</dbReference>
<feature type="domain" description="RRM" evidence="12">
    <location>
        <begin position="288"/>
        <end position="365"/>
    </location>
</feature>
<evidence type="ECO:0000256" key="2">
    <source>
        <dbReference type="ARBA" id="ARBA00004496"/>
    </source>
</evidence>
<proteinExistence type="inferred from homology"/>
<dbReference type="Gene3D" id="3.30.70.330">
    <property type="match status" value="4"/>
</dbReference>
<dbReference type="FunFam" id="3.30.70.330:FF:000003">
    <property type="entry name" value="Polyadenylate-binding protein"/>
    <property type="match status" value="1"/>
</dbReference>
<keyword evidence="7 9" id="KW-0694">RNA-binding</keyword>
<dbReference type="InterPro" id="IPR006515">
    <property type="entry name" value="PABP_1234"/>
</dbReference>
<sequence>MLVISLEIKRLSTQFSNILKFTHDISEQNLFEIFNQVGPVSNIRVCRDTNTRRSLSYAYVNYYNSTDAERALDNLNNTPIRGKPCRIMWSQRDPSLRKSGVGNVFIKNLDKGIDHKALHDTFSAFGNILSCKVALDDNNVSRGFGFVHYESQESADKAIAKVNGMMINGQKVFVGPFKSSKERGAPAEIKFTNVYLKNLSEDTTVEHLKELLEPFGKTTNITIMADDNGKSKGFGFANFENPDSAKNAVESENGKLFHGKQIYVGRAQKKIEREAELKHTFETKYQGVNLYIKNIDDSIDNDKLREVFTPYGTITSAVVMRDEKNSSKGFGFVCYTTTDEANRAVIEMNGRMIGSKPLYVALAQRKELRRAQLELQHSQKYKGVRQQPLPPTYAGAGPVFFPPPGPQVVYQQMPPMAQRPPRAWNPAVGVAPQGYAGAPYGVRNQRPQGQRPPRNVNGQRPDQQALSQQQQQQTQALTQQQPQPVQQTQEAQAQPTSEGFTLQSLQALPREQQNIALGEYLYPLIHATQPDLAGKITGMLLDSLPVDELFNLTQSNDLLLEKIKEALEVLSQS</sequence>
<dbReference type="OMA" id="MNGRMLN"/>
<protein>
    <recommendedName>
        <fullName evidence="10">Polyadenylate-binding protein</fullName>
        <shortName evidence="10">PABP</shortName>
    </recommendedName>
</protein>
<reference evidence="14 15" key="1">
    <citation type="submission" date="2015-12" db="EMBL/GenBank/DDBJ databases">
        <title>Dictyostelia acquired genes for synthesis and detection of signals that induce cell-type specialization by lateral gene transfer from prokaryotes.</title>
        <authorList>
            <person name="Gloeckner G."/>
            <person name="Schaap P."/>
        </authorList>
    </citation>
    <scope>NUCLEOTIDE SEQUENCE [LARGE SCALE GENOMIC DNA]</scope>
    <source>
        <strain evidence="14 15">TK</strain>
    </source>
</reference>
<dbReference type="GO" id="GO:0006397">
    <property type="term" value="P:mRNA processing"/>
    <property type="evidence" value="ECO:0007669"/>
    <property type="project" value="UniProtKB-KW"/>
</dbReference>
<dbReference type="OrthoDB" id="19742at2759"/>
<dbReference type="NCBIfam" id="TIGR01628">
    <property type="entry name" value="PABP-1234"/>
    <property type="match status" value="1"/>
</dbReference>
<dbReference type="STRING" id="361077.A0A152A2C5"/>
<evidence type="ECO:0000256" key="8">
    <source>
        <dbReference type="ARBA" id="ARBA00023242"/>
    </source>
</evidence>
<dbReference type="InterPro" id="IPR036053">
    <property type="entry name" value="PABP-dom"/>
</dbReference>
<dbReference type="PROSITE" id="PS50102">
    <property type="entry name" value="RRM"/>
    <property type="match status" value="4"/>
</dbReference>
<dbReference type="FunFam" id="3.30.70.330:FF:000520">
    <property type="entry name" value="Polyadenylate-binding protein"/>
    <property type="match status" value="1"/>
</dbReference>